<gene>
    <name evidence="2" type="ORF">VKT23_020362</name>
</gene>
<keyword evidence="3" id="KW-1185">Reference proteome</keyword>
<feature type="compositionally biased region" description="Basic and acidic residues" evidence="1">
    <location>
        <begin position="19"/>
        <end position="32"/>
    </location>
</feature>
<sequence>MDSDNAFFPHAGEGEENWSEERSDSGMDDGRESTLTLWRPATPVREETTHWRWVETGGKPANSWGDHLAIIRAPIPPLGPSMGKEWLYQEILQGCGGWGTTTDTYHDSLRAVFLARSDLSEYLRWNTPPTHQDTFPVGLDDIDWAMEQASRAMDAQLLRPTFSGAEVETKRIVLFGRYKTVTDQLSEAQSAIEDLGRAREIVASNRELNDLLLVKAREHNARRVSLQAEFERLDAAAQNFLFLTAVCIVYAR</sequence>
<reference evidence="2 3" key="1">
    <citation type="submission" date="2024-01" db="EMBL/GenBank/DDBJ databases">
        <title>A draft genome for the cacao thread blight pathogen Marasmiellus scandens.</title>
        <authorList>
            <person name="Baruah I.K."/>
            <person name="Leung J."/>
            <person name="Bukari Y."/>
            <person name="Amoako-Attah I."/>
            <person name="Meinhardt L.W."/>
            <person name="Bailey B.A."/>
            <person name="Cohen S.P."/>
        </authorList>
    </citation>
    <scope>NUCLEOTIDE SEQUENCE [LARGE SCALE GENOMIC DNA]</scope>
    <source>
        <strain evidence="2 3">GH-19</strain>
    </source>
</reference>
<feature type="region of interest" description="Disordered" evidence="1">
    <location>
        <begin position="1"/>
        <end position="33"/>
    </location>
</feature>
<evidence type="ECO:0000313" key="2">
    <source>
        <dbReference type="EMBL" id="KAK7434136.1"/>
    </source>
</evidence>
<evidence type="ECO:0000256" key="1">
    <source>
        <dbReference type="SAM" id="MobiDB-lite"/>
    </source>
</evidence>
<accession>A0ABR1IJ85</accession>
<protein>
    <submittedName>
        <fullName evidence="2">Uncharacterized protein</fullName>
    </submittedName>
</protein>
<comment type="caution">
    <text evidence="2">The sequence shown here is derived from an EMBL/GenBank/DDBJ whole genome shotgun (WGS) entry which is preliminary data.</text>
</comment>
<organism evidence="2 3">
    <name type="scientific">Marasmiellus scandens</name>
    <dbReference type="NCBI Taxonomy" id="2682957"/>
    <lineage>
        <taxon>Eukaryota</taxon>
        <taxon>Fungi</taxon>
        <taxon>Dikarya</taxon>
        <taxon>Basidiomycota</taxon>
        <taxon>Agaricomycotina</taxon>
        <taxon>Agaricomycetes</taxon>
        <taxon>Agaricomycetidae</taxon>
        <taxon>Agaricales</taxon>
        <taxon>Marasmiineae</taxon>
        <taxon>Omphalotaceae</taxon>
        <taxon>Marasmiellus</taxon>
    </lineage>
</organism>
<name>A0ABR1IJ85_9AGAR</name>
<evidence type="ECO:0000313" key="3">
    <source>
        <dbReference type="Proteomes" id="UP001498398"/>
    </source>
</evidence>
<dbReference type="EMBL" id="JBANRG010000131">
    <property type="protein sequence ID" value="KAK7434136.1"/>
    <property type="molecule type" value="Genomic_DNA"/>
</dbReference>
<dbReference type="Proteomes" id="UP001498398">
    <property type="component" value="Unassembled WGS sequence"/>
</dbReference>
<proteinExistence type="predicted"/>